<protein>
    <submittedName>
        <fullName evidence="1">Uncharacterized protein</fullName>
    </submittedName>
</protein>
<dbReference type="AlphaFoldDB" id="A0A3M0KA14"/>
<evidence type="ECO:0000313" key="1">
    <source>
        <dbReference type="EMBL" id="RMC10028.1"/>
    </source>
</evidence>
<gene>
    <name evidence="1" type="ORF">DUI87_12823</name>
</gene>
<comment type="caution">
    <text evidence="1">The sequence shown here is derived from an EMBL/GenBank/DDBJ whole genome shotgun (WGS) entry which is preliminary data.</text>
</comment>
<dbReference type="EMBL" id="QRBI01000112">
    <property type="protein sequence ID" value="RMC10028.1"/>
    <property type="molecule type" value="Genomic_DNA"/>
</dbReference>
<proteinExistence type="predicted"/>
<keyword evidence="2" id="KW-1185">Reference proteome</keyword>
<sequence length="108" mass="12518">MCCLWAKTCASWRLEATVSTLMDKGKAKDVTYLGYWKVCDMIPNNIIPSKFERYGFDGWTLVVFKEKYVHPFKYLKNKDDKSCLNKLTDAPVFLGQQELEDISMGDFV</sequence>
<evidence type="ECO:0000313" key="2">
    <source>
        <dbReference type="Proteomes" id="UP000269221"/>
    </source>
</evidence>
<reference evidence="1 2" key="1">
    <citation type="submission" date="2018-07" db="EMBL/GenBank/DDBJ databases">
        <title>A high quality draft genome assembly of the barn swallow (H. rustica rustica).</title>
        <authorList>
            <person name="Formenti G."/>
            <person name="Chiara M."/>
            <person name="Poveda L."/>
            <person name="Francoijs K.-J."/>
            <person name="Bonisoli-Alquati A."/>
            <person name="Canova L."/>
            <person name="Gianfranceschi L."/>
            <person name="Horner D.S."/>
            <person name="Saino N."/>
        </authorList>
    </citation>
    <scope>NUCLEOTIDE SEQUENCE [LARGE SCALE GENOMIC DNA]</scope>
    <source>
        <strain evidence="1">Chelidonia</strain>
        <tissue evidence="1">Blood</tissue>
    </source>
</reference>
<accession>A0A3M0KA14</accession>
<organism evidence="1 2">
    <name type="scientific">Hirundo rustica rustica</name>
    <dbReference type="NCBI Taxonomy" id="333673"/>
    <lineage>
        <taxon>Eukaryota</taxon>
        <taxon>Metazoa</taxon>
        <taxon>Chordata</taxon>
        <taxon>Craniata</taxon>
        <taxon>Vertebrata</taxon>
        <taxon>Euteleostomi</taxon>
        <taxon>Archelosauria</taxon>
        <taxon>Archosauria</taxon>
        <taxon>Dinosauria</taxon>
        <taxon>Saurischia</taxon>
        <taxon>Theropoda</taxon>
        <taxon>Coelurosauria</taxon>
        <taxon>Aves</taxon>
        <taxon>Neognathae</taxon>
        <taxon>Neoaves</taxon>
        <taxon>Telluraves</taxon>
        <taxon>Australaves</taxon>
        <taxon>Passeriformes</taxon>
        <taxon>Sylvioidea</taxon>
        <taxon>Hirundinidae</taxon>
        <taxon>Hirundo</taxon>
    </lineage>
</organism>
<name>A0A3M0KA14_HIRRU</name>
<dbReference type="Proteomes" id="UP000269221">
    <property type="component" value="Unassembled WGS sequence"/>
</dbReference>